<dbReference type="PANTHER" id="PTHR32125:SF4">
    <property type="entry name" value="2-C-METHYL-D-ERYTHRITOL 4-PHOSPHATE CYTIDYLYLTRANSFERASE, CHLOROPLASTIC"/>
    <property type="match status" value="1"/>
</dbReference>
<sequence length="235" mass="25766">MSFPKKQYTALLPAAGIGSRMQASIPKQYLSLGAKTILQTTLESFLHHPLIKQVVLVLHPDDCWYQKLSVSQPHKVLCLSGGEQRADSVLAGLAKLAADEWVLVHDAARPCISHQDISALIAQVEASQQGAILAYPVKDTMKRGNAQQQIINTVPREQLWHALTPQMFQAGELRDNISAALSQGLAVTDEASAMEWAGYTVNLVKGRSDNIKVTNPEDLALAQWFLSQQTDEETT</sequence>
<dbReference type="Gene3D" id="3.90.550.10">
    <property type="entry name" value="Spore Coat Polysaccharide Biosynthesis Protein SpsA, Chain A"/>
    <property type="match status" value="1"/>
</dbReference>
<comment type="caution">
    <text evidence="8">The sequence shown here is derived from an EMBL/GenBank/DDBJ whole genome shotgun (WGS) entry which is preliminary data.</text>
</comment>
<feature type="site" description="Positions MEP for the nucleophilic attack" evidence="7">
    <location>
        <position position="212"/>
    </location>
</feature>
<keyword evidence="5 7" id="KW-0548">Nucleotidyltransferase</keyword>
<feature type="site" description="Transition state stabilizer" evidence="7">
    <location>
        <position position="27"/>
    </location>
</feature>
<dbReference type="NCBIfam" id="TIGR00453">
    <property type="entry name" value="ispD"/>
    <property type="match status" value="1"/>
</dbReference>
<reference evidence="9" key="1">
    <citation type="journal article" date="2019" name="Int. J. Syst. Evol. Microbiol.">
        <title>The Global Catalogue of Microorganisms (GCM) 10K type strain sequencing project: providing services to taxonomists for standard genome sequencing and annotation.</title>
        <authorList>
            <consortium name="The Broad Institute Genomics Platform"/>
            <consortium name="The Broad Institute Genome Sequencing Center for Infectious Disease"/>
            <person name="Wu L."/>
            <person name="Ma J."/>
        </authorList>
    </citation>
    <scope>NUCLEOTIDE SEQUENCE [LARGE SCALE GENOMIC DNA]</scope>
    <source>
        <strain evidence="9">CGMCC 1.10131</strain>
    </source>
</reference>
<organism evidence="8 9">
    <name type="scientific">Agarivorans gilvus</name>
    <dbReference type="NCBI Taxonomy" id="680279"/>
    <lineage>
        <taxon>Bacteria</taxon>
        <taxon>Pseudomonadati</taxon>
        <taxon>Pseudomonadota</taxon>
        <taxon>Gammaproteobacteria</taxon>
        <taxon>Alteromonadales</taxon>
        <taxon>Alteromonadaceae</taxon>
        <taxon>Agarivorans</taxon>
    </lineage>
</organism>
<evidence type="ECO:0000256" key="4">
    <source>
        <dbReference type="ARBA" id="ARBA00022679"/>
    </source>
</evidence>
<evidence type="ECO:0000256" key="6">
    <source>
        <dbReference type="ARBA" id="ARBA00023229"/>
    </source>
</evidence>
<dbReference type="Proteomes" id="UP000651977">
    <property type="component" value="Unassembled WGS sequence"/>
</dbReference>
<dbReference type="InterPro" id="IPR034683">
    <property type="entry name" value="IspD/TarI"/>
</dbReference>
<dbReference type="InterPro" id="IPR050088">
    <property type="entry name" value="IspD/TarI_cytidylyltransf_bact"/>
</dbReference>
<keyword evidence="4 7" id="KW-0808">Transferase</keyword>
<dbReference type="Pfam" id="PF01128">
    <property type="entry name" value="IspD"/>
    <property type="match status" value="1"/>
</dbReference>
<evidence type="ECO:0000256" key="3">
    <source>
        <dbReference type="ARBA" id="ARBA00009789"/>
    </source>
</evidence>
<comment type="catalytic activity">
    <reaction evidence="1 7">
        <text>2-C-methyl-D-erythritol 4-phosphate + CTP + H(+) = 4-CDP-2-C-methyl-D-erythritol + diphosphate</text>
        <dbReference type="Rhea" id="RHEA:13429"/>
        <dbReference type="ChEBI" id="CHEBI:15378"/>
        <dbReference type="ChEBI" id="CHEBI:33019"/>
        <dbReference type="ChEBI" id="CHEBI:37563"/>
        <dbReference type="ChEBI" id="CHEBI:57823"/>
        <dbReference type="ChEBI" id="CHEBI:58262"/>
        <dbReference type="EC" id="2.7.7.60"/>
    </reaction>
</comment>
<comment type="function">
    <text evidence="7">Catalyzes the formation of 4-diphosphocytidyl-2-C-methyl-D-erythritol from CTP and 2-C-methyl-D-erythritol 4-phosphate (MEP).</text>
</comment>
<protein>
    <recommendedName>
        <fullName evidence="7">2-C-methyl-D-erythritol 4-phosphate cytidylyltransferase</fullName>
        <ecNumber evidence="7">2.7.7.60</ecNumber>
    </recommendedName>
    <alternativeName>
        <fullName evidence="7">4-diphosphocytidyl-2C-methyl-D-erythritol synthase</fullName>
    </alternativeName>
    <alternativeName>
        <fullName evidence="7">MEP cytidylyltransferase</fullName>
        <shortName evidence="7">MCT</shortName>
    </alternativeName>
</protein>
<evidence type="ECO:0000256" key="7">
    <source>
        <dbReference type="HAMAP-Rule" id="MF_00108"/>
    </source>
</evidence>
<dbReference type="RefSeq" id="WP_055732348.1">
    <property type="nucleotide sequence ID" value="NZ_BMDY01000005.1"/>
</dbReference>
<feature type="site" description="Positions MEP for the nucleophilic attack" evidence="7">
    <location>
        <position position="156"/>
    </location>
</feature>
<dbReference type="CDD" id="cd02516">
    <property type="entry name" value="CDP-ME_synthetase"/>
    <property type="match status" value="1"/>
</dbReference>
<dbReference type="GO" id="GO:0016779">
    <property type="term" value="F:nucleotidyltransferase activity"/>
    <property type="evidence" value="ECO:0007669"/>
    <property type="project" value="UniProtKB-KW"/>
</dbReference>
<dbReference type="InterPro" id="IPR001228">
    <property type="entry name" value="IspD"/>
</dbReference>
<evidence type="ECO:0000256" key="1">
    <source>
        <dbReference type="ARBA" id="ARBA00001282"/>
    </source>
</evidence>
<dbReference type="PROSITE" id="PS01295">
    <property type="entry name" value="ISPD"/>
    <property type="match status" value="1"/>
</dbReference>
<keyword evidence="6 7" id="KW-0414">Isoprene biosynthesis</keyword>
<dbReference type="InterPro" id="IPR029044">
    <property type="entry name" value="Nucleotide-diphossugar_trans"/>
</dbReference>
<evidence type="ECO:0000256" key="2">
    <source>
        <dbReference type="ARBA" id="ARBA00004787"/>
    </source>
</evidence>
<proteinExistence type="inferred from homology"/>
<gene>
    <name evidence="7 8" type="primary">ispD</name>
    <name evidence="8" type="ORF">GCM10007414_10630</name>
</gene>
<dbReference type="SUPFAM" id="SSF53448">
    <property type="entry name" value="Nucleotide-diphospho-sugar transferases"/>
    <property type="match status" value="1"/>
</dbReference>
<comment type="pathway">
    <text evidence="2 7">Isoprenoid biosynthesis; isopentenyl diphosphate biosynthesis via DXP pathway; isopentenyl diphosphate from 1-deoxy-D-xylulose 5-phosphate: step 2/6.</text>
</comment>
<keyword evidence="9" id="KW-1185">Reference proteome</keyword>
<evidence type="ECO:0000313" key="9">
    <source>
        <dbReference type="Proteomes" id="UP000651977"/>
    </source>
</evidence>
<evidence type="ECO:0000256" key="5">
    <source>
        <dbReference type="ARBA" id="ARBA00022695"/>
    </source>
</evidence>
<feature type="site" description="Transition state stabilizer" evidence="7">
    <location>
        <position position="20"/>
    </location>
</feature>
<accession>A0ABQ1HZ24</accession>
<dbReference type="HAMAP" id="MF_00108">
    <property type="entry name" value="IspD"/>
    <property type="match status" value="1"/>
</dbReference>
<comment type="similarity">
    <text evidence="3 7">Belongs to the IspD/TarI cytidylyltransferase family. IspD subfamily.</text>
</comment>
<evidence type="ECO:0000313" key="8">
    <source>
        <dbReference type="EMBL" id="GGA99472.1"/>
    </source>
</evidence>
<dbReference type="PANTHER" id="PTHR32125">
    <property type="entry name" value="2-C-METHYL-D-ERYTHRITOL 4-PHOSPHATE CYTIDYLYLTRANSFERASE, CHLOROPLASTIC"/>
    <property type="match status" value="1"/>
</dbReference>
<dbReference type="EC" id="2.7.7.60" evidence="7"/>
<name>A0ABQ1HZ24_9ALTE</name>
<dbReference type="EMBL" id="BMDY01000005">
    <property type="protein sequence ID" value="GGA99472.1"/>
    <property type="molecule type" value="Genomic_DNA"/>
</dbReference>
<dbReference type="InterPro" id="IPR018294">
    <property type="entry name" value="ISPD_synthase_CS"/>
</dbReference>